<protein>
    <submittedName>
        <fullName evidence="1">Putative secreted protein</fullName>
    </submittedName>
</protein>
<name>A0A2M4D8P3_ANODA</name>
<dbReference type="AlphaFoldDB" id="A0A2M4D8P3"/>
<reference evidence="1" key="1">
    <citation type="submission" date="2018-01" db="EMBL/GenBank/DDBJ databases">
        <title>An insight into the sialome of Amazonian anophelines.</title>
        <authorList>
            <person name="Ribeiro J.M."/>
            <person name="Scarpassa V."/>
            <person name="Calvo E."/>
        </authorList>
    </citation>
    <scope>NUCLEOTIDE SEQUENCE</scope>
</reference>
<proteinExistence type="predicted"/>
<accession>A0A2M4D8P3</accession>
<evidence type="ECO:0000313" key="1">
    <source>
        <dbReference type="EMBL" id="MBW73448.1"/>
    </source>
</evidence>
<sequence length="77" mass="8454">MLTAIGLVATKGVLLSFRYPVSVALPTTGSRTFENIALISIDSRRPSSSSIERMIVSCSYSMLYRCISNRRPVSIIV</sequence>
<organism evidence="1">
    <name type="scientific">Anopheles darlingi</name>
    <name type="common">Mosquito</name>
    <dbReference type="NCBI Taxonomy" id="43151"/>
    <lineage>
        <taxon>Eukaryota</taxon>
        <taxon>Metazoa</taxon>
        <taxon>Ecdysozoa</taxon>
        <taxon>Arthropoda</taxon>
        <taxon>Hexapoda</taxon>
        <taxon>Insecta</taxon>
        <taxon>Pterygota</taxon>
        <taxon>Neoptera</taxon>
        <taxon>Endopterygota</taxon>
        <taxon>Diptera</taxon>
        <taxon>Nematocera</taxon>
        <taxon>Culicoidea</taxon>
        <taxon>Culicidae</taxon>
        <taxon>Anophelinae</taxon>
        <taxon>Anopheles</taxon>
    </lineage>
</organism>
<dbReference type="EMBL" id="GGFL01009270">
    <property type="protein sequence ID" value="MBW73448.1"/>
    <property type="molecule type" value="Transcribed_RNA"/>
</dbReference>